<dbReference type="InterPro" id="IPR004358">
    <property type="entry name" value="Sig_transdc_His_kin-like_C"/>
</dbReference>
<reference evidence="9 10" key="1">
    <citation type="submission" date="2023-07" db="EMBL/GenBank/DDBJ databases">
        <title>Sorghum-associated microbial communities from plants grown in Nebraska, USA.</title>
        <authorList>
            <person name="Schachtman D."/>
        </authorList>
    </citation>
    <scope>NUCLEOTIDE SEQUENCE [LARGE SCALE GENOMIC DNA]</scope>
    <source>
        <strain evidence="9 10">BE314</strain>
    </source>
</reference>
<evidence type="ECO:0000256" key="1">
    <source>
        <dbReference type="ARBA" id="ARBA00000085"/>
    </source>
</evidence>
<dbReference type="Pfam" id="PF00072">
    <property type="entry name" value="Response_reg"/>
    <property type="match status" value="1"/>
</dbReference>
<feature type="domain" description="PAS" evidence="7">
    <location>
        <begin position="11"/>
        <end position="84"/>
    </location>
</feature>
<dbReference type="SUPFAM" id="SSF55785">
    <property type="entry name" value="PYP-like sensor domain (PAS domain)"/>
    <property type="match status" value="2"/>
</dbReference>
<evidence type="ECO:0000256" key="4">
    <source>
        <dbReference type="PROSITE-ProRule" id="PRU00169"/>
    </source>
</evidence>
<dbReference type="CDD" id="cd16922">
    <property type="entry name" value="HATPase_EvgS-ArcB-TorS-like"/>
    <property type="match status" value="1"/>
</dbReference>
<dbReference type="PROSITE" id="PS50113">
    <property type="entry name" value="PAC"/>
    <property type="match status" value="2"/>
</dbReference>
<dbReference type="PROSITE" id="PS50109">
    <property type="entry name" value="HIS_KIN"/>
    <property type="match status" value="1"/>
</dbReference>
<dbReference type="SUPFAM" id="SSF47384">
    <property type="entry name" value="Homodimeric domain of signal transducing histidine kinase"/>
    <property type="match status" value="1"/>
</dbReference>
<comment type="catalytic activity">
    <reaction evidence="1">
        <text>ATP + protein L-histidine = ADP + protein N-phospho-L-histidine.</text>
        <dbReference type="EC" id="2.7.13.3"/>
    </reaction>
</comment>
<dbReference type="PANTHER" id="PTHR43547:SF2">
    <property type="entry name" value="HYBRID SIGNAL TRANSDUCTION HISTIDINE KINASE C"/>
    <property type="match status" value="1"/>
</dbReference>
<dbReference type="InterPro" id="IPR000014">
    <property type="entry name" value="PAS"/>
</dbReference>
<dbReference type="InterPro" id="IPR001789">
    <property type="entry name" value="Sig_transdc_resp-reg_receiver"/>
</dbReference>
<evidence type="ECO:0000313" key="9">
    <source>
        <dbReference type="EMBL" id="MDR7268327.1"/>
    </source>
</evidence>
<dbReference type="PROSITE" id="PS50112">
    <property type="entry name" value="PAS"/>
    <property type="match status" value="2"/>
</dbReference>
<dbReference type="Gene3D" id="1.10.287.130">
    <property type="match status" value="1"/>
</dbReference>
<dbReference type="InterPro" id="IPR001610">
    <property type="entry name" value="PAC"/>
</dbReference>
<dbReference type="CDD" id="cd00082">
    <property type="entry name" value="HisKA"/>
    <property type="match status" value="1"/>
</dbReference>
<keyword evidence="10" id="KW-1185">Reference proteome</keyword>
<sequence>MKADDQGLQHSEERFRLLVDSVRDYAIFMLDPEGHVLTWNAGAERFKGYRADEIIGSHFSRFYPPDALARQLPAHELEMATREGAFEDEGWRVRKDGSLFWANVVITAMRDPTGRLVGFAKVTRDLTQRRNHEEALKRSEERFRLMVEGVADYAIFMLDVNGRVASWNEGAQRIKGYAADDILGKHFSVFYPSEVRESGWPEYELQQAQETGRFVDTGWRLRKDGTTFWAQVTITALRDESGRLIGYAKLTRDLTASMRIEAMELANREHEEILSAERNARIAAQRATRIKDEFLATLSHELRTPLTAILGWTQVLLRAKPGDERVNLQRAIEVIDRNARSQVQLIDDLLDLNRIMTGKLRLDLQQLGMANVIQAAVESVAPAASAKGVALQSLLDGGPAMVNGDSGRLQQVVWNLLNNAIKFTPAGGRVQVLLQRVDSHVEFSVSDTGIGIPASFLPQVFDRFTQQDGSTSRVHGGLGLGLAICKQLVELHGGSIRAESAGEGQGASFFVRLPLSILQTAEERAHDPASADARASENLALPKLDGVHIFVLDDEPDARSLLCRILADQGARVVAFASAQELLQAVQLSRPTVIVSDVGMPGVDGYQMIRALRATETRDSRIPALALTAFARAEDRKRSLLAGFQAHLAKPFDVAELILLVANLAEK</sequence>
<dbReference type="InterPro" id="IPR011006">
    <property type="entry name" value="CheY-like_superfamily"/>
</dbReference>
<dbReference type="PRINTS" id="PR00344">
    <property type="entry name" value="BCTRLSENSOR"/>
</dbReference>
<name>A0ABU1YHJ0_ROSSA</name>
<dbReference type="InterPro" id="IPR003661">
    <property type="entry name" value="HisK_dim/P_dom"/>
</dbReference>
<evidence type="ECO:0000259" key="7">
    <source>
        <dbReference type="PROSITE" id="PS50112"/>
    </source>
</evidence>
<dbReference type="InterPro" id="IPR000700">
    <property type="entry name" value="PAS-assoc_C"/>
</dbReference>
<feature type="domain" description="PAC" evidence="8">
    <location>
        <begin position="86"/>
        <end position="138"/>
    </location>
</feature>
<dbReference type="PROSITE" id="PS50110">
    <property type="entry name" value="RESPONSE_REGULATORY"/>
    <property type="match status" value="1"/>
</dbReference>
<evidence type="ECO:0000259" key="5">
    <source>
        <dbReference type="PROSITE" id="PS50109"/>
    </source>
</evidence>
<dbReference type="CDD" id="cd17580">
    <property type="entry name" value="REC_2_DhkD-like"/>
    <property type="match status" value="1"/>
</dbReference>
<dbReference type="InterPro" id="IPR005467">
    <property type="entry name" value="His_kinase_dom"/>
</dbReference>
<keyword evidence="3 4" id="KW-0597">Phosphoprotein</keyword>
<dbReference type="PANTHER" id="PTHR43547">
    <property type="entry name" value="TWO-COMPONENT HISTIDINE KINASE"/>
    <property type="match status" value="1"/>
</dbReference>
<protein>
    <recommendedName>
        <fullName evidence="2">histidine kinase</fullName>
        <ecNumber evidence="2">2.7.13.3</ecNumber>
    </recommendedName>
</protein>
<dbReference type="SMART" id="SM00086">
    <property type="entry name" value="PAC"/>
    <property type="match status" value="2"/>
</dbReference>
<dbReference type="NCBIfam" id="TIGR00229">
    <property type="entry name" value="sensory_box"/>
    <property type="match status" value="2"/>
</dbReference>
<evidence type="ECO:0000259" key="8">
    <source>
        <dbReference type="PROSITE" id="PS50113"/>
    </source>
</evidence>
<dbReference type="Pfam" id="PF02518">
    <property type="entry name" value="HATPase_c"/>
    <property type="match status" value="1"/>
</dbReference>
<dbReference type="Pfam" id="PF13426">
    <property type="entry name" value="PAS_9"/>
    <property type="match status" value="2"/>
</dbReference>
<dbReference type="InterPro" id="IPR036097">
    <property type="entry name" value="HisK_dim/P_sf"/>
</dbReference>
<dbReference type="SMART" id="SM00388">
    <property type="entry name" value="HisKA"/>
    <property type="match status" value="1"/>
</dbReference>
<dbReference type="InterPro" id="IPR003594">
    <property type="entry name" value="HATPase_dom"/>
</dbReference>
<gene>
    <name evidence="9" type="ORF">J2X20_000956</name>
</gene>
<dbReference type="RefSeq" id="WP_310261610.1">
    <property type="nucleotide sequence ID" value="NZ_JAVDXU010000001.1"/>
</dbReference>
<dbReference type="Gene3D" id="3.40.50.2300">
    <property type="match status" value="1"/>
</dbReference>
<dbReference type="Gene3D" id="3.30.450.20">
    <property type="entry name" value="PAS domain"/>
    <property type="match status" value="2"/>
</dbReference>
<dbReference type="SUPFAM" id="SSF52172">
    <property type="entry name" value="CheY-like"/>
    <property type="match status" value="1"/>
</dbReference>
<evidence type="ECO:0000256" key="3">
    <source>
        <dbReference type="ARBA" id="ARBA00022553"/>
    </source>
</evidence>
<dbReference type="SMART" id="SM00448">
    <property type="entry name" value="REC"/>
    <property type="match status" value="1"/>
</dbReference>
<dbReference type="SMART" id="SM00091">
    <property type="entry name" value="PAS"/>
    <property type="match status" value="2"/>
</dbReference>
<dbReference type="InterPro" id="IPR035965">
    <property type="entry name" value="PAS-like_dom_sf"/>
</dbReference>
<feature type="domain" description="PAS" evidence="7">
    <location>
        <begin position="139"/>
        <end position="194"/>
    </location>
</feature>
<proteinExistence type="predicted"/>
<dbReference type="SMART" id="SM00387">
    <property type="entry name" value="HATPase_c"/>
    <property type="match status" value="1"/>
</dbReference>
<accession>A0ABU1YHJ0</accession>
<dbReference type="Proteomes" id="UP001180453">
    <property type="component" value="Unassembled WGS sequence"/>
</dbReference>
<evidence type="ECO:0000313" key="10">
    <source>
        <dbReference type="Proteomes" id="UP001180453"/>
    </source>
</evidence>
<evidence type="ECO:0000259" key="6">
    <source>
        <dbReference type="PROSITE" id="PS50110"/>
    </source>
</evidence>
<organism evidence="9 10">
    <name type="scientific">Roseateles saccharophilus</name>
    <name type="common">Pseudomonas saccharophila</name>
    <dbReference type="NCBI Taxonomy" id="304"/>
    <lineage>
        <taxon>Bacteria</taxon>
        <taxon>Pseudomonadati</taxon>
        <taxon>Pseudomonadota</taxon>
        <taxon>Betaproteobacteria</taxon>
        <taxon>Burkholderiales</taxon>
        <taxon>Sphaerotilaceae</taxon>
        <taxon>Roseateles</taxon>
    </lineage>
</organism>
<feature type="domain" description="Histidine kinase" evidence="5">
    <location>
        <begin position="297"/>
        <end position="517"/>
    </location>
</feature>
<comment type="caution">
    <text evidence="9">The sequence shown here is derived from an EMBL/GenBank/DDBJ whole genome shotgun (WGS) entry which is preliminary data.</text>
</comment>
<feature type="domain" description="PAC" evidence="8">
    <location>
        <begin position="208"/>
        <end position="266"/>
    </location>
</feature>
<feature type="domain" description="Response regulatory" evidence="6">
    <location>
        <begin position="548"/>
        <end position="665"/>
    </location>
</feature>
<dbReference type="EMBL" id="JAVDXU010000001">
    <property type="protein sequence ID" value="MDR7268327.1"/>
    <property type="molecule type" value="Genomic_DNA"/>
</dbReference>
<dbReference type="CDD" id="cd00130">
    <property type="entry name" value="PAS"/>
    <property type="match status" value="2"/>
</dbReference>
<dbReference type="Pfam" id="PF00512">
    <property type="entry name" value="HisKA"/>
    <property type="match status" value="1"/>
</dbReference>
<dbReference type="SUPFAM" id="SSF55874">
    <property type="entry name" value="ATPase domain of HSP90 chaperone/DNA topoisomerase II/histidine kinase"/>
    <property type="match status" value="1"/>
</dbReference>
<evidence type="ECO:0000256" key="2">
    <source>
        <dbReference type="ARBA" id="ARBA00012438"/>
    </source>
</evidence>
<dbReference type="Gene3D" id="3.30.565.10">
    <property type="entry name" value="Histidine kinase-like ATPase, C-terminal domain"/>
    <property type="match status" value="1"/>
</dbReference>
<feature type="modified residue" description="4-aspartylphosphate" evidence="4">
    <location>
        <position position="597"/>
    </location>
</feature>
<dbReference type="InterPro" id="IPR036890">
    <property type="entry name" value="HATPase_C_sf"/>
</dbReference>
<dbReference type="EC" id="2.7.13.3" evidence="2"/>